<dbReference type="EMBL" id="VSRR010011216">
    <property type="protein sequence ID" value="MPC52874.1"/>
    <property type="molecule type" value="Genomic_DNA"/>
</dbReference>
<name>A0A5B7G8M0_PORTR</name>
<dbReference type="Proteomes" id="UP000324222">
    <property type="component" value="Unassembled WGS sequence"/>
</dbReference>
<dbReference type="AlphaFoldDB" id="A0A5B7G8M0"/>
<gene>
    <name evidence="1" type="ORF">E2C01_046752</name>
</gene>
<accession>A0A5B7G8M0</accession>
<protein>
    <submittedName>
        <fullName evidence="1">Uncharacterized protein</fullName>
    </submittedName>
</protein>
<keyword evidence="2" id="KW-1185">Reference proteome</keyword>
<proteinExistence type="predicted"/>
<reference evidence="1 2" key="1">
    <citation type="submission" date="2019-05" db="EMBL/GenBank/DDBJ databases">
        <title>Another draft genome of Portunus trituberculatus and its Hox gene families provides insights of decapod evolution.</title>
        <authorList>
            <person name="Jeong J.-H."/>
            <person name="Song I."/>
            <person name="Kim S."/>
            <person name="Choi T."/>
            <person name="Kim D."/>
            <person name="Ryu S."/>
            <person name="Kim W."/>
        </authorList>
    </citation>
    <scope>NUCLEOTIDE SEQUENCE [LARGE SCALE GENOMIC DNA]</scope>
    <source>
        <tissue evidence="1">Muscle</tissue>
    </source>
</reference>
<evidence type="ECO:0000313" key="2">
    <source>
        <dbReference type="Proteomes" id="UP000324222"/>
    </source>
</evidence>
<sequence>MWGSSCFSKRRTGWYIHAPVDCEALDAPHGSREKALVSLHCHAVQDDESDAGNLDELHRSHVKCSLESVQQVWVDTEEGVVCK</sequence>
<comment type="caution">
    <text evidence="1">The sequence shown here is derived from an EMBL/GenBank/DDBJ whole genome shotgun (WGS) entry which is preliminary data.</text>
</comment>
<evidence type="ECO:0000313" key="1">
    <source>
        <dbReference type="EMBL" id="MPC52874.1"/>
    </source>
</evidence>
<organism evidence="1 2">
    <name type="scientific">Portunus trituberculatus</name>
    <name type="common">Swimming crab</name>
    <name type="synonym">Neptunus trituberculatus</name>
    <dbReference type="NCBI Taxonomy" id="210409"/>
    <lineage>
        <taxon>Eukaryota</taxon>
        <taxon>Metazoa</taxon>
        <taxon>Ecdysozoa</taxon>
        <taxon>Arthropoda</taxon>
        <taxon>Crustacea</taxon>
        <taxon>Multicrustacea</taxon>
        <taxon>Malacostraca</taxon>
        <taxon>Eumalacostraca</taxon>
        <taxon>Eucarida</taxon>
        <taxon>Decapoda</taxon>
        <taxon>Pleocyemata</taxon>
        <taxon>Brachyura</taxon>
        <taxon>Eubrachyura</taxon>
        <taxon>Portunoidea</taxon>
        <taxon>Portunidae</taxon>
        <taxon>Portuninae</taxon>
        <taxon>Portunus</taxon>
    </lineage>
</organism>